<comment type="caution">
    <text evidence="2">The sequence shown here is derived from an EMBL/GenBank/DDBJ whole genome shotgun (WGS) entry which is preliminary data.</text>
</comment>
<dbReference type="PANTHER" id="PTHR43451:SF1">
    <property type="entry name" value="ACETYLTRANSFERASE"/>
    <property type="match status" value="1"/>
</dbReference>
<feature type="domain" description="N-acetyltransferase" evidence="1">
    <location>
        <begin position="5"/>
        <end position="158"/>
    </location>
</feature>
<dbReference type="Pfam" id="PF13673">
    <property type="entry name" value="Acetyltransf_10"/>
    <property type="match status" value="1"/>
</dbReference>
<evidence type="ECO:0000313" key="3">
    <source>
        <dbReference type="Proteomes" id="UP001161422"/>
    </source>
</evidence>
<keyword evidence="3" id="KW-1185">Reference proteome</keyword>
<dbReference type="PROSITE" id="PS51186">
    <property type="entry name" value="GNAT"/>
    <property type="match status" value="1"/>
</dbReference>
<sequence>MSTPLQIRPYRRQDAKQLTEIFYQTIHSVGHQYYNQAQVNAWAPLPINYEHWQQRLDQTPPLVAVMGSRIVGFMTLAENGHIEWSYTHSQYQRQGIASQLYQTLEQNAQALGLTRLTVNASRFAEPFFTRQGFTRLKQLRTLKDGQELVNWQMEKYLPASE</sequence>
<dbReference type="InterPro" id="IPR000182">
    <property type="entry name" value="GNAT_dom"/>
</dbReference>
<dbReference type="EMBL" id="BSNC01000003">
    <property type="protein sequence ID" value="GLP95865.1"/>
    <property type="molecule type" value="Genomic_DNA"/>
</dbReference>
<gene>
    <name evidence="2" type="ORF">GCM10007895_11710</name>
</gene>
<protein>
    <submittedName>
        <fullName evidence="2">Acetyltransferase</fullName>
    </submittedName>
</protein>
<dbReference type="AlphaFoldDB" id="A0AA37RV81"/>
<accession>A0AA37RV81</accession>
<dbReference type="CDD" id="cd04301">
    <property type="entry name" value="NAT_SF"/>
    <property type="match status" value="1"/>
</dbReference>
<dbReference type="Proteomes" id="UP001161422">
    <property type="component" value="Unassembled WGS sequence"/>
</dbReference>
<dbReference type="Gene3D" id="3.40.630.30">
    <property type="match status" value="1"/>
</dbReference>
<dbReference type="SUPFAM" id="SSF55729">
    <property type="entry name" value="Acyl-CoA N-acyltransferases (Nat)"/>
    <property type="match status" value="1"/>
</dbReference>
<dbReference type="InterPro" id="IPR052564">
    <property type="entry name" value="N-acetyltrans/Recomb-assoc"/>
</dbReference>
<reference evidence="2" key="1">
    <citation type="journal article" date="2014" name="Int. J. Syst. Evol. Microbiol.">
        <title>Complete genome sequence of Corynebacterium casei LMG S-19264T (=DSM 44701T), isolated from a smear-ripened cheese.</title>
        <authorList>
            <consortium name="US DOE Joint Genome Institute (JGI-PGF)"/>
            <person name="Walter F."/>
            <person name="Albersmeier A."/>
            <person name="Kalinowski J."/>
            <person name="Ruckert C."/>
        </authorList>
    </citation>
    <scope>NUCLEOTIDE SEQUENCE</scope>
    <source>
        <strain evidence="2">NBRC 101628</strain>
    </source>
</reference>
<proteinExistence type="predicted"/>
<organism evidence="2 3">
    <name type="scientific">Paraferrimonas sedimenticola</name>
    <dbReference type="NCBI Taxonomy" id="375674"/>
    <lineage>
        <taxon>Bacteria</taxon>
        <taxon>Pseudomonadati</taxon>
        <taxon>Pseudomonadota</taxon>
        <taxon>Gammaproteobacteria</taxon>
        <taxon>Alteromonadales</taxon>
        <taxon>Ferrimonadaceae</taxon>
        <taxon>Paraferrimonas</taxon>
    </lineage>
</organism>
<evidence type="ECO:0000313" key="2">
    <source>
        <dbReference type="EMBL" id="GLP95865.1"/>
    </source>
</evidence>
<reference evidence="2" key="2">
    <citation type="submission" date="2023-01" db="EMBL/GenBank/DDBJ databases">
        <title>Draft genome sequence of Paraferrimonas sedimenticola strain NBRC 101628.</title>
        <authorList>
            <person name="Sun Q."/>
            <person name="Mori K."/>
        </authorList>
    </citation>
    <scope>NUCLEOTIDE SEQUENCE</scope>
    <source>
        <strain evidence="2">NBRC 101628</strain>
    </source>
</reference>
<dbReference type="PANTHER" id="PTHR43451">
    <property type="entry name" value="ACETYLTRANSFERASE (GNAT) FAMILY PROTEIN"/>
    <property type="match status" value="1"/>
</dbReference>
<dbReference type="RefSeq" id="WP_095506432.1">
    <property type="nucleotide sequence ID" value="NZ_BSNC01000003.1"/>
</dbReference>
<evidence type="ECO:0000259" key="1">
    <source>
        <dbReference type="PROSITE" id="PS51186"/>
    </source>
</evidence>
<name>A0AA37RV81_9GAMM</name>
<dbReference type="InterPro" id="IPR016181">
    <property type="entry name" value="Acyl_CoA_acyltransferase"/>
</dbReference>
<dbReference type="GO" id="GO:0016747">
    <property type="term" value="F:acyltransferase activity, transferring groups other than amino-acyl groups"/>
    <property type="evidence" value="ECO:0007669"/>
    <property type="project" value="InterPro"/>
</dbReference>